<evidence type="ECO:0000313" key="8">
    <source>
        <dbReference type="Proteomes" id="UP001500394"/>
    </source>
</evidence>
<dbReference type="RefSeq" id="WP_039053002.1">
    <property type="nucleotide sequence ID" value="NZ_BAABGR010000015.1"/>
</dbReference>
<evidence type="ECO:0000259" key="5">
    <source>
        <dbReference type="Pfam" id="PF04542"/>
    </source>
</evidence>
<dbReference type="InterPro" id="IPR013324">
    <property type="entry name" value="RNA_pol_sigma_r3/r4-like"/>
</dbReference>
<organism evidence="7 8">
    <name type="scientific">Sphingobacterium thermophilum</name>
    <dbReference type="NCBI Taxonomy" id="768534"/>
    <lineage>
        <taxon>Bacteria</taxon>
        <taxon>Pseudomonadati</taxon>
        <taxon>Bacteroidota</taxon>
        <taxon>Sphingobacteriia</taxon>
        <taxon>Sphingobacteriales</taxon>
        <taxon>Sphingobacteriaceae</taxon>
        <taxon>Sphingobacterium</taxon>
    </lineage>
</organism>
<protein>
    <submittedName>
        <fullName evidence="7">RNA polymerase sigma-70 factor</fullName>
    </submittedName>
</protein>
<dbReference type="Pfam" id="PF08281">
    <property type="entry name" value="Sigma70_r4_2"/>
    <property type="match status" value="1"/>
</dbReference>
<dbReference type="InterPro" id="IPR014327">
    <property type="entry name" value="RNA_pol_sigma70_bacteroid"/>
</dbReference>
<dbReference type="SUPFAM" id="SSF88659">
    <property type="entry name" value="Sigma3 and sigma4 domains of RNA polymerase sigma factors"/>
    <property type="match status" value="1"/>
</dbReference>
<dbReference type="InterPro" id="IPR013249">
    <property type="entry name" value="RNA_pol_sigma70_r4_t2"/>
</dbReference>
<keyword evidence="8" id="KW-1185">Reference proteome</keyword>
<dbReference type="PANTHER" id="PTHR43133">
    <property type="entry name" value="RNA POLYMERASE ECF-TYPE SIGMA FACTO"/>
    <property type="match status" value="1"/>
</dbReference>
<dbReference type="InterPro" id="IPR036388">
    <property type="entry name" value="WH-like_DNA-bd_sf"/>
</dbReference>
<dbReference type="PANTHER" id="PTHR43133:SF46">
    <property type="entry name" value="RNA POLYMERASE SIGMA-70 FACTOR ECF SUBFAMILY"/>
    <property type="match status" value="1"/>
</dbReference>
<dbReference type="EMBL" id="BAABGR010000015">
    <property type="protein sequence ID" value="GAA4515177.1"/>
    <property type="molecule type" value="Genomic_DNA"/>
</dbReference>
<dbReference type="InterPro" id="IPR007627">
    <property type="entry name" value="RNA_pol_sigma70_r2"/>
</dbReference>
<dbReference type="InterPro" id="IPR014284">
    <property type="entry name" value="RNA_pol_sigma-70_dom"/>
</dbReference>
<evidence type="ECO:0000256" key="2">
    <source>
        <dbReference type="ARBA" id="ARBA00023015"/>
    </source>
</evidence>
<sequence>MNSNKVFANETYLLERFALSDEMAFEYIFHKYYARLCLYASNICNSKILAEDIAKEAFMKIWKGEKIFKSLDHLKNSLYQSTRQLALNKLLSLKRSLKREEDYYSDLPQHEESPLHRIIHAEVMGELYDAINKLPDQAKKVIILSYLEGKSNQEIADALQINLQTVKNYKLRAIKHLRSSLKPESFIIFISALYLIEKNHF</sequence>
<comment type="caution">
    <text evidence="7">The sequence shown here is derived from an EMBL/GenBank/DDBJ whole genome shotgun (WGS) entry which is preliminary data.</text>
</comment>
<dbReference type="Proteomes" id="UP001500394">
    <property type="component" value="Unassembled WGS sequence"/>
</dbReference>
<dbReference type="NCBIfam" id="TIGR02985">
    <property type="entry name" value="Sig70_bacteroi1"/>
    <property type="match status" value="1"/>
</dbReference>
<dbReference type="Gene3D" id="1.10.10.10">
    <property type="entry name" value="Winged helix-like DNA-binding domain superfamily/Winged helix DNA-binding domain"/>
    <property type="match status" value="1"/>
</dbReference>
<evidence type="ECO:0000256" key="3">
    <source>
        <dbReference type="ARBA" id="ARBA00023082"/>
    </source>
</evidence>
<dbReference type="Gene3D" id="1.10.1740.10">
    <property type="match status" value="1"/>
</dbReference>
<evidence type="ECO:0000256" key="4">
    <source>
        <dbReference type="ARBA" id="ARBA00023163"/>
    </source>
</evidence>
<name>A0ABP8R0U3_9SPHI</name>
<evidence type="ECO:0000256" key="1">
    <source>
        <dbReference type="ARBA" id="ARBA00010641"/>
    </source>
</evidence>
<evidence type="ECO:0000313" key="7">
    <source>
        <dbReference type="EMBL" id="GAA4515177.1"/>
    </source>
</evidence>
<dbReference type="InterPro" id="IPR039425">
    <property type="entry name" value="RNA_pol_sigma-70-like"/>
</dbReference>
<feature type="domain" description="RNA polymerase sigma factor 70 region 4 type 2" evidence="6">
    <location>
        <begin position="126"/>
        <end position="177"/>
    </location>
</feature>
<keyword evidence="2" id="KW-0805">Transcription regulation</keyword>
<dbReference type="CDD" id="cd06171">
    <property type="entry name" value="Sigma70_r4"/>
    <property type="match status" value="1"/>
</dbReference>
<comment type="similarity">
    <text evidence="1">Belongs to the sigma-70 factor family. ECF subfamily.</text>
</comment>
<keyword evidence="4" id="KW-0804">Transcription</keyword>
<dbReference type="Pfam" id="PF04542">
    <property type="entry name" value="Sigma70_r2"/>
    <property type="match status" value="1"/>
</dbReference>
<reference evidence="8" key="1">
    <citation type="journal article" date="2019" name="Int. J. Syst. Evol. Microbiol.">
        <title>The Global Catalogue of Microorganisms (GCM) 10K type strain sequencing project: providing services to taxonomists for standard genome sequencing and annotation.</title>
        <authorList>
            <consortium name="The Broad Institute Genomics Platform"/>
            <consortium name="The Broad Institute Genome Sequencing Center for Infectious Disease"/>
            <person name="Wu L."/>
            <person name="Ma J."/>
        </authorList>
    </citation>
    <scope>NUCLEOTIDE SEQUENCE [LARGE SCALE GENOMIC DNA]</scope>
    <source>
        <strain evidence="8">JCM 17858</strain>
    </source>
</reference>
<dbReference type="NCBIfam" id="TIGR02937">
    <property type="entry name" value="sigma70-ECF"/>
    <property type="match status" value="1"/>
</dbReference>
<gene>
    <name evidence="7" type="ORF">GCM10023173_12660</name>
</gene>
<accession>A0ABP8R0U3</accession>
<dbReference type="SUPFAM" id="SSF88946">
    <property type="entry name" value="Sigma2 domain of RNA polymerase sigma factors"/>
    <property type="match status" value="1"/>
</dbReference>
<feature type="domain" description="RNA polymerase sigma-70 region 2" evidence="5">
    <location>
        <begin position="29"/>
        <end position="95"/>
    </location>
</feature>
<dbReference type="InterPro" id="IPR013325">
    <property type="entry name" value="RNA_pol_sigma_r2"/>
</dbReference>
<evidence type="ECO:0000259" key="6">
    <source>
        <dbReference type="Pfam" id="PF08281"/>
    </source>
</evidence>
<proteinExistence type="inferred from homology"/>
<keyword evidence="3" id="KW-0731">Sigma factor</keyword>